<dbReference type="InterPro" id="IPR015422">
    <property type="entry name" value="PyrdxlP-dep_Trfase_small"/>
</dbReference>
<reference evidence="1" key="1">
    <citation type="submission" date="2020-05" db="EMBL/GenBank/DDBJ databases">
        <authorList>
            <person name="Chiriac C."/>
            <person name="Salcher M."/>
            <person name="Ghai R."/>
            <person name="Kavagutti S V."/>
        </authorList>
    </citation>
    <scope>NUCLEOTIDE SEQUENCE</scope>
</reference>
<evidence type="ECO:0000313" key="1">
    <source>
        <dbReference type="EMBL" id="CAB4370711.1"/>
    </source>
</evidence>
<dbReference type="EMBL" id="CAEUNI010000012">
    <property type="protein sequence ID" value="CAB4370711.1"/>
    <property type="molecule type" value="Genomic_DNA"/>
</dbReference>
<protein>
    <submittedName>
        <fullName evidence="1">Unannotated protein</fullName>
    </submittedName>
</protein>
<dbReference type="PANTHER" id="PTHR30244:SF34">
    <property type="entry name" value="DTDP-4-AMINO-4,6-DIDEOXYGALACTOSE TRANSAMINASE"/>
    <property type="match status" value="1"/>
</dbReference>
<dbReference type="Pfam" id="PF01041">
    <property type="entry name" value="DegT_DnrJ_EryC1"/>
    <property type="match status" value="1"/>
</dbReference>
<name>A0A6J6AK75_9ZZZZ</name>
<accession>A0A6J6AK75</accession>
<dbReference type="SUPFAM" id="SSF53383">
    <property type="entry name" value="PLP-dependent transferases"/>
    <property type="match status" value="1"/>
</dbReference>
<dbReference type="GO" id="GO:0030170">
    <property type="term" value="F:pyridoxal phosphate binding"/>
    <property type="evidence" value="ECO:0007669"/>
    <property type="project" value="TreeGrafter"/>
</dbReference>
<dbReference type="Gene3D" id="3.40.640.10">
    <property type="entry name" value="Type I PLP-dependent aspartate aminotransferase-like (Major domain)"/>
    <property type="match status" value="1"/>
</dbReference>
<dbReference type="PIRSF" id="PIRSF000390">
    <property type="entry name" value="PLP_StrS"/>
    <property type="match status" value="1"/>
</dbReference>
<dbReference type="PANTHER" id="PTHR30244">
    <property type="entry name" value="TRANSAMINASE"/>
    <property type="match status" value="1"/>
</dbReference>
<sequence length="415" mass="45453">MSSQLAALGGKKVRDTSFPAWPHYDETEREALNRVLDSRNWWANHGVEVKEFEKEWSEYTGATASFAVTNGTHTLEVIFLALGIGDGDEVIVADWSFLATIGAILTVNAIPKIVDVDPLTGTIDVAQAEAAIGPKTRAIVCVHVAGSMSDMDALTAICKKHNIALIEDSAHAHGSRWKGEHAGTIGDAGSFSFQASKLMTSGEGGVITTKREDLIPLFKSFVNCGRGDGIWYYRHLRLGGNYRLSEWQGAILRTQLNRFPEQQQNRGNNANWLNSEIAKIPGFKPQGRYAGCTEQGNYCYVVEVDSTLISGATRDQIRHALLAEGIPLTTSYPPLHRLEMFKDPSGLAPRLRGEVTKIRYNEQSFPVTDYLAANTLWFNTAVLMGSRDDANSVLQAIAKISELGAEVAKIDAPSW</sequence>
<dbReference type="GO" id="GO:0008483">
    <property type="term" value="F:transaminase activity"/>
    <property type="evidence" value="ECO:0007669"/>
    <property type="project" value="TreeGrafter"/>
</dbReference>
<dbReference type="InterPro" id="IPR015421">
    <property type="entry name" value="PyrdxlP-dep_Trfase_major"/>
</dbReference>
<dbReference type="InterPro" id="IPR015424">
    <property type="entry name" value="PyrdxlP-dep_Trfase"/>
</dbReference>
<dbReference type="Gene3D" id="3.90.1150.10">
    <property type="entry name" value="Aspartate Aminotransferase, domain 1"/>
    <property type="match status" value="1"/>
</dbReference>
<dbReference type="GO" id="GO:0000271">
    <property type="term" value="P:polysaccharide biosynthetic process"/>
    <property type="evidence" value="ECO:0007669"/>
    <property type="project" value="TreeGrafter"/>
</dbReference>
<proteinExistence type="predicted"/>
<dbReference type="AlphaFoldDB" id="A0A6J6AK75"/>
<dbReference type="CDD" id="cd00616">
    <property type="entry name" value="AHBA_syn"/>
    <property type="match status" value="1"/>
</dbReference>
<organism evidence="1">
    <name type="scientific">freshwater metagenome</name>
    <dbReference type="NCBI Taxonomy" id="449393"/>
    <lineage>
        <taxon>unclassified sequences</taxon>
        <taxon>metagenomes</taxon>
        <taxon>ecological metagenomes</taxon>
    </lineage>
</organism>
<dbReference type="InterPro" id="IPR000653">
    <property type="entry name" value="DegT/StrS_aminotransferase"/>
</dbReference>
<gene>
    <name evidence="1" type="ORF">UFOPK4182_00219</name>
</gene>